<dbReference type="InterPro" id="IPR016024">
    <property type="entry name" value="ARM-type_fold"/>
</dbReference>
<dbReference type="InterPro" id="IPR051956">
    <property type="entry name" value="eIF2B_epsilon"/>
</dbReference>
<dbReference type="InterPro" id="IPR029044">
    <property type="entry name" value="Nucleotide-diphossugar_trans"/>
</dbReference>
<gene>
    <name evidence="4" type="ORF">TASK_LOCUS603</name>
</gene>
<evidence type="ECO:0000256" key="1">
    <source>
        <dbReference type="ARBA" id="ARBA00044144"/>
    </source>
</evidence>
<evidence type="ECO:0000259" key="3">
    <source>
        <dbReference type="PROSITE" id="PS51363"/>
    </source>
</evidence>
<dbReference type="CDD" id="cd11558">
    <property type="entry name" value="W2_eIF2B_epsilon"/>
    <property type="match status" value="1"/>
</dbReference>
<dbReference type="WBParaSite" id="TASK_0000060201-mRNA-1">
    <property type="protein sequence ID" value="TASK_0000060201-mRNA-1"/>
    <property type="gene ID" value="TASK_0000060201"/>
</dbReference>
<dbReference type="PANTHER" id="PTHR45887">
    <property type="entry name" value="TRANSLATION INITIATION FACTOR EIF-2B SUBUNIT EPSILON"/>
    <property type="match status" value="1"/>
</dbReference>
<dbReference type="Gene3D" id="2.160.10.10">
    <property type="entry name" value="Hexapeptide repeat proteins"/>
    <property type="match status" value="1"/>
</dbReference>
<protein>
    <recommendedName>
        <fullName evidence="1">Translation initiation factor eIF2B subunit epsilon</fullName>
    </recommendedName>
    <alternativeName>
        <fullName evidence="2">eIF2B GDP-GTP exchange factor subunit epsilon</fullName>
    </alternativeName>
</protein>
<evidence type="ECO:0000313" key="5">
    <source>
        <dbReference type="Proteomes" id="UP000282613"/>
    </source>
</evidence>
<evidence type="ECO:0000256" key="2">
    <source>
        <dbReference type="ARBA" id="ARBA00044345"/>
    </source>
</evidence>
<dbReference type="PROSITE" id="PS51363">
    <property type="entry name" value="W2"/>
    <property type="match status" value="1"/>
</dbReference>
<organism evidence="6">
    <name type="scientific">Taenia asiatica</name>
    <name type="common">Asian tapeworm</name>
    <dbReference type="NCBI Taxonomy" id="60517"/>
    <lineage>
        <taxon>Eukaryota</taxon>
        <taxon>Metazoa</taxon>
        <taxon>Spiralia</taxon>
        <taxon>Lophotrochozoa</taxon>
        <taxon>Platyhelminthes</taxon>
        <taxon>Cestoda</taxon>
        <taxon>Eucestoda</taxon>
        <taxon>Cyclophyllidea</taxon>
        <taxon>Taeniidae</taxon>
        <taxon>Taenia</taxon>
    </lineage>
</organism>
<dbReference type="Pfam" id="PF02020">
    <property type="entry name" value="W2"/>
    <property type="match status" value="1"/>
</dbReference>
<dbReference type="GO" id="GO:0005851">
    <property type="term" value="C:eukaryotic translation initiation factor 2B complex"/>
    <property type="evidence" value="ECO:0007669"/>
    <property type="project" value="TreeGrafter"/>
</dbReference>
<keyword evidence="5" id="KW-1185">Reference proteome</keyword>
<dbReference type="OrthoDB" id="424572at2759"/>
<dbReference type="Gene3D" id="1.25.40.180">
    <property type="match status" value="1"/>
</dbReference>
<reference evidence="4 5" key="2">
    <citation type="submission" date="2018-11" db="EMBL/GenBank/DDBJ databases">
        <authorList>
            <consortium name="Pathogen Informatics"/>
        </authorList>
    </citation>
    <scope>NUCLEOTIDE SEQUENCE [LARGE SCALE GENOMIC DNA]</scope>
</reference>
<dbReference type="InterPro" id="IPR044123">
    <property type="entry name" value="W2_eIF2B_epsilon"/>
</dbReference>
<evidence type="ECO:0000313" key="6">
    <source>
        <dbReference type="WBParaSite" id="TASK_0000060201-mRNA-1"/>
    </source>
</evidence>
<sequence>MSPKGKKAPSKALVSVFKEEEVPLTAVIIAEDMAERFEPITQWTPHSLLPLANVPLLHISISCLIRDGFRNIVIYACRDAHKIQKFVDASHYTKRFPLLRIVVFNGNGSRCLGEVMRNIECNQLLRGVEEFVCLPADLVSDVSLISLLNDFKERRKNSSSLAIDLIYTTLPPFSSPEDVRCTVVHTSPDRKVIQVFRQNRDMPAIFATEAVFAANKAKNTISIRSNLLDTRVLICSSHIPPLFQDNFDYDSVDDLVNGMITNEEIMGYIVTIQFAPPSQIIVPVAPCLSYLLRVTPYFLTRLGSTRVHPPNYLVMEPFSRLLEGVECTTTTTSPLAIAPTCFVSRSATIDPKASLIGACLVGEHCRLERGVVLTDTVLGDNCTVGRNSHLSGVVALSNVHIGANVHVDQSWLCSGACIHDKVHLGPRCFVGVPREGVKKEDSGHLGRMCIAAEPGLNLPPESIIVASEEVEERDWTVIKRVEVSRSKVSFMEEEGDEVVADSDAGSVGYKDVVLWRANWGQVSVSSQLDDSETSFSRQRSFGVFSADPESEAGIGGASANLDVCGARDGELEDVDDEFLIQELQKTLSRSLELNQPSDVVMLEVNSLKHAYNISLEDLAFLFVKALLALASASIQSSDPAALALAFKKILAHFVPVLEKYVFSSTKCASYCLQAIEDQACYQPVVMEAARWVLPCLYDVDLVSEEVIREWVASSPLLLDDEMASGCRQLRENIKPFMDWLDQAEEEDDED</sequence>
<name>A0A0R3VTM4_TAEAS</name>
<dbReference type="SUPFAM" id="SSF53448">
    <property type="entry name" value="Nucleotide-diphospho-sugar transferases"/>
    <property type="match status" value="1"/>
</dbReference>
<dbReference type="EMBL" id="UYRS01000085">
    <property type="protein sequence ID" value="VDK21343.1"/>
    <property type="molecule type" value="Genomic_DNA"/>
</dbReference>
<dbReference type="SUPFAM" id="SSF51161">
    <property type="entry name" value="Trimeric LpxA-like enzymes"/>
    <property type="match status" value="1"/>
</dbReference>
<dbReference type="Proteomes" id="UP000282613">
    <property type="component" value="Unassembled WGS sequence"/>
</dbReference>
<dbReference type="InterPro" id="IPR003307">
    <property type="entry name" value="W2_domain"/>
</dbReference>
<accession>A0A0R3VTM4</accession>
<proteinExistence type="predicted"/>
<dbReference type="Gene3D" id="3.90.550.10">
    <property type="entry name" value="Spore Coat Polysaccharide Biosynthesis Protein SpsA, Chain A"/>
    <property type="match status" value="1"/>
</dbReference>
<evidence type="ECO:0000313" key="4">
    <source>
        <dbReference type="EMBL" id="VDK21343.1"/>
    </source>
</evidence>
<dbReference type="GO" id="GO:0005085">
    <property type="term" value="F:guanyl-nucleotide exchange factor activity"/>
    <property type="evidence" value="ECO:0007669"/>
    <property type="project" value="InterPro"/>
</dbReference>
<dbReference type="PANTHER" id="PTHR45887:SF1">
    <property type="entry name" value="TRANSLATION INITIATION FACTOR EIF-2B SUBUNIT EPSILON"/>
    <property type="match status" value="1"/>
</dbReference>
<reference evidence="6" key="1">
    <citation type="submission" date="2017-02" db="UniProtKB">
        <authorList>
            <consortium name="WormBaseParasite"/>
        </authorList>
    </citation>
    <scope>IDENTIFICATION</scope>
</reference>
<dbReference type="SMART" id="SM00515">
    <property type="entry name" value="eIF5C"/>
    <property type="match status" value="1"/>
</dbReference>
<feature type="domain" description="W2" evidence="3">
    <location>
        <begin position="573"/>
        <end position="750"/>
    </location>
</feature>
<dbReference type="InterPro" id="IPR011004">
    <property type="entry name" value="Trimer_LpxA-like_sf"/>
</dbReference>
<dbReference type="GO" id="GO:0003743">
    <property type="term" value="F:translation initiation factor activity"/>
    <property type="evidence" value="ECO:0007669"/>
    <property type="project" value="TreeGrafter"/>
</dbReference>
<dbReference type="STRING" id="60517.A0A0R3VTM4"/>
<dbReference type="GO" id="GO:0031369">
    <property type="term" value="F:translation initiation factor binding"/>
    <property type="evidence" value="ECO:0007669"/>
    <property type="project" value="InterPro"/>
</dbReference>
<dbReference type="SUPFAM" id="SSF48371">
    <property type="entry name" value="ARM repeat"/>
    <property type="match status" value="1"/>
</dbReference>
<dbReference type="AlphaFoldDB" id="A0A0R3VTM4"/>